<accession>A0ABU9QC26</accession>
<dbReference type="InterPro" id="IPR051687">
    <property type="entry name" value="Peroxisomal_Beta-Oxidation"/>
</dbReference>
<evidence type="ECO:0000313" key="6">
    <source>
        <dbReference type="Proteomes" id="UP001494588"/>
    </source>
</evidence>
<sequence length="299" mass="31223">MSIRFDGKVAIVTGAGAGLGRAHALAFAARGAHVVVNDFGGARDGTGGSSEAALAVVEEIRKAGGIAIADGANVADYEQVQAMVKRTVSEFGRVDILVNNAGILRDKSFAKLEMRDIVAVLDVHLMGSINCSKAVWDVMREQDYGRIVMTTSSSGMYGNFGQANYGAAKMGVIGLMNALTTEGRKSNVRVNTIAPVAATRMTADILPEAMLQRIQPERVTPAVLFLASEDAPSKTVIAAGGGAFAAATIVETEPVLLADQDVTPEGVAAHFGQIANWGTARAYDESGHQVQAFLKLVCA</sequence>
<dbReference type="InterPro" id="IPR002347">
    <property type="entry name" value="SDR_fam"/>
</dbReference>
<dbReference type="Proteomes" id="UP001494588">
    <property type="component" value="Unassembled WGS sequence"/>
</dbReference>
<dbReference type="SMART" id="SM00822">
    <property type="entry name" value="PKS_KR"/>
    <property type="match status" value="1"/>
</dbReference>
<evidence type="ECO:0000256" key="2">
    <source>
        <dbReference type="ARBA" id="ARBA00023002"/>
    </source>
</evidence>
<dbReference type="PANTHER" id="PTHR45024:SF2">
    <property type="entry name" value="SCP2 DOMAIN-CONTAINING PROTEIN"/>
    <property type="match status" value="1"/>
</dbReference>
<organism evidence="5 6">
    <name type="scientific">Paraburkholderia sabiae</name>
    <dbReference type="NCBI Taxonomy" id="273251"/>
    <lineage>
        <taxon>Bacteria</taxon>
        <taxon>Pseudomonadati</taxon>
        <taxon>Pseudomonadota</taxon>
        <taxon>Betaproteobacteria</taxon>
        <taxon>Burkholderiales</taxon>
        <taxon>Burkholderiaceae</taxon>
        <taxon>Paraburkholderia</taxon>
    </lineage>
</organism>
<evidence type="ECO:0000259" key="4">
    <source>
        <dbReference type="SMART" id="SM00822"/>
    </source>
</evidence>
<keyword evidence="6" id="KW-1185">Reference proteome</keyword>
<proteinExistence type="inferred from homology"/>
<dbReference type="SUPFAM" id="SSF51735">
    <property type="entry name" value="NAD(P)-binding Rossmann-fold domains"/>
    <property type="match status" value="1"/>
</dbReference>
<dbReference type="InterPro" id="IPR036291">
    <property type="entry name" value="NAD(P)-bd_dom_sf"/>
</dbReference>
<dbReference type="PANTHER" id="PTHR45024">
    <property type="entry name" value="DEHYDROGENASES, SHORT CHAIN"/>
    <property type="match status" value="1"/>
</dbReference>
<evidence type="ECO:0000256" key="3">
    <source>
        <dbReference type="RuleBase" id="RU000363"/>
    </source>
</evidence>
<name>A0ABU9QC26_9BURK</name>
<gene>
    <name evidence="5" type="ORF">V4C55_14705</name>
</gene>
<dbReference type="PRINTS" id="PR00080">
    <property type="entry name" value="SDRFAMILY"/>
</dbReference>
<evidence type="ECO:0000256" key="1">
    <source>
        <dbReference type="ARBA" id="ARBA00006484"/>
    </source>
</evidence>
<dbReference type="Pfam" id="PF00106">
    <property type="entry name" value="adh_short"/>
    <property type="match status" value="1"/>
</dbReference>
<comment type="similarity">
    <text evidence="1 3">Belongs to the short-chain dehydrogenases/reductases (SDR) family.</text>
</comment>
<keyword evidence="2" id="KW-0560">Oxidoreductase</keyword>
<evidence type="ECO:0000313" key="5">
    <source>
        <dbReference type="EMBL" id="MEM5286970.1"/>
    </source>
</evidence>
<protein>
    <submittedName>
        <fullName evidence="5">SDR family NAD(P)-dependent oxidoreductase</fullName>
    </submittedName>
</protein>
<comment type="caution">
    <text evidence="5">The sequence shown here is derived from an EMBL/GenBank/DDBJ whole genome shotgun (WGS) entry which is preliminary data.</text>
</comment>
<dbReference type="RefSeq" id="WP_201659538.1">
    <property type="nucleotide sequence ID" value="NZ_CAJHCS010000035.1"/>
</dbReference>
<dbReference type="PRINTS" id="PR00081">
    <property type="entry name" value="GDHRDH"/>
</dbReference>
<dbReference type="InterPro" id="IPR057326">
    <property type="entry name" value="KR_dom"/>
</dbReference>
<dbReference type="EMBL" id="JAZHGC010000011">
    <property type="protein sequence ID" value="MEM5286970.1"/>
    <property type="molecule type" value="Genomic_DNA"/>
</dbReference>
<reference evidence="5 6" key="1">
    <citation type="submission" date="2024-01" db="EMBL/GenBank/DDBJ databases">
        <title>The diversity of rhizobia nodulating Mimosa spp. in eleven states of Brazil covering several biomes is determined by host plant, location, and edaphic factors.</title>
        <authorList>
            <person name="Rouws L."/>
            <person name="Barauna A."/>
            <person name="Beukes C."/>
            <person name="De Faria S.M."/>
            <person name="Gross E."/>
            <person name="Dos Reis Junior F.B."/>
            <person name="Simon M."/>
            <person name="Maluk M."/>
            <person name="Odee D.W."/>
            <person name="Kenicer G."/>
            <person name="Young J.P.W."/>
            <person name="Reis V.M."/>
            <person name="Zilli J."/>
            <person name="James E.K."/>
        </authorList>
    </citation>
    <scope>NUCLEOTIDE SEQUENCE [LARGE SCALE GENOMIC DNA]</scope>
    <source>
        <strain evidence="5 6">JPY77</strain>
    </source>
</reference>
<dbReference type="Gene3D" id="3.40.50.720">
    <property type="entry name" value="NAD(P)-binding Rossmann-like Domain"/>
    <property type="match status" value="1"/>
</dbReference>
<feature type="domain" description="Ketoreductase" evidence="4">
    <location>
        <begin position="8"/>
        <end position="204"/>
    </location>
</feature>